<dbReference type="PANTHER" id="PTHR12215">
    <property type="entry name" value="PHOSPHOPANTETHEINE TRANSFERASE"/>
    <property type="match status" value="1"/>
</dbReference>
<dbReference type="InterPro" id="IPR050559">
    <property type="entry name" value="P-Pant_transferase_sf"/>
</dbReference>
<dbReference type="GO" id="GO:0019878">
    <property type="term" value="P:lysine biosynthetic process via aminoadipic acid"/>
    <property type="evidence" value="ECO:0007669"/>
    <property type="project" value="TreeGrafter"/>
</dbReference>
<dbReference type="GO" id="GO:0008897">
    <property type="term" value="F:holo-[acyl-carrier-protein] synthase activity"/>
    <property type="evidence" value="ECO:0007669"/>
    <property type="project" value="InterPro"/>
</dbReference>
<dbReference type="Pfam" id="PF01648">
    <property type="entry name" value="ACPS"/>
    <property type="match status" value="1"/>
</dbReference>
<proteinExistence type="inferred from homology"/>
<evidence type="ECO:0000313" key="4">
    <source>
        <dbReference type="EMBL" id="TDO47402.1"/>
    </source>
</evidence>
<accession>A0A4R6KBK6</accession>
<sequence length="229" mass="24360">MSVVEVWWGRVGDARPELAEDLNAVERGRLAAYARDGDKARFLVGCAIVRRVLGVQLLMPPASVRLDRSCPDCGRPHGKVRAPGVELSVSHSGELVGVAFHPGVAVGLDVEVVDPGIDTDALGSVSLADVEVEELGRYDGTGRARAFTTYWARKEAVVKATGDGIRADLRKVVVSPPDQDARLVEWAGYDGTVRLVDLEVGSRHAAALAALTETELTVHSIDAGPLLAH</sequence>
<dbReference type="Gene3D" id="3.90.470.20">
    <property type="entry name" value="4'-phosphopantetheinyl transferase domain"/>
    <property type="match status" value="2"/>
</dbReference>
<keyword evidence="2 4" id="KW-0808">Transferase</keyword>
<comment type="similarity">
    <text evidence="1">Belongs to the P-Pant transferase superfamily. Gsp/Sfp/HetI/AcpT family.</text>
</comment>
<dbReference type="EMBL" id="SNWQ01000009">
    <property type="protein sequence ID" value="TDO47402.1"/>
    <property type="molecule type" value="Genomic_DNA"/>
</dbReference>
<organism evidence="4 5">
    <name type="scientific">Kribbella caucasensis</name>
    <dbReference type="NCBI Taxonomy" id="2512215"/>
    <lineage>
        <taxon>Bacteria</taxon>
        <taxon>Bacillati</taxon>
        <taxon>Actinomycetota</taxon>
        <taxon>Actinomycetes</taxon>
        <taxon>Propionibacteriales</taxon>
        <taxon>Kribbellaceae</taxon>
        <taxon>Kribbella</taxon>
    </lineage>
</organism>
<reference evidence="4 5" key="1">
    <citation type="submission" date="2019-03" db="EMBL/GenBank/DDBJ databases">
        <title>Genomic Encyclopedia of Type Strains, Phase III (KMG-III): the genomes of soil and plant-associated and newly described type strains.</title>
        <authorList>
            <person name="Whitman W."/>
        </authorList>
    </citation>
    <scope>NUCLEOTIDE SEQUENCE [LARGE SCALE GENOMIC DNA]</scope>
    <source>
        <strain evidence="4 5">VKM Ac-2527</strain>
    </source>
</reference>
<evidence type="ECO:0000256" key="2">
    <source>
        <dbReference type="ARBA" id="ARBA00022679"/>
    </source>
</evidence>
<dbReference type="PANTHER" id="PTHR12215:SF10">
    <property type="entry name" value="L-AMINOADIPATE-SEMIALDEHYDE DEHYDROGENASE-PHOSPHOPANTETHEINYL TRANSFERASE"/>
    <property type="match status" value="1"/>
</dbReference>
<comment type="caution">
    <text evidence="4">The sequence shown here is derived from an EMBL/GenBank/DDBJ whole genome shotgun (WGS) entry which is preliminary data.</text>
</comment>
<dbReference type="OrthoDB" id="190168at2"/>
<evidence type="ECO:0000313" key="5">
    <source>
        <dbReference type="Proteomes" id="UP000295388"/>
    </source>
</evidence>
<protein>
    <submittedName>
        <fullName evidence="4">4'-phosphopantetheinyl transferase</fullName>
    </submittedName>
</protein>
<dbReference type="InterPro" id="IPR037143">
    <property type="entry name" value="4-PPantetheinyl_Trfase_dom_sf"/>
</dbReference>
<evidence type="ECO:0000259" key="3">
    <source>
        <dbReference type="Pfam" id="PF01648"/>
    </source>
</evidence>
<dbReference type="RefSeq" id="WP_133801753.1">
    <property type="nucleotide sequence ID" value="NZ_SNWQ01000009.1"/>
</dbReference>
<dbReference type="GO" id="GO:0005829">
    <property type="term" value="C:cytosol"/>
    <property type="evidence" value="ECO:0007669"/>
    <property type="project" value="TreeGrafter"/>
</dbReference>
<keyword evidence="5" id="KW-1185">Reference proteome</keyword>
<dbReference type="SUPFAM" id="SSF56214">
    <property type="entry name" value="4'-phosphopantetheinyl transferase"/>
    <property type="match status" value="2"/>
</dbReference>
<dbReference type="AlphaFoldDB" id="A0A4R6KBK6"/>
<gene>
    <name evidence="4" type="ORF">EV643_109299</name>
</gene>
<feature type="domain" description="4'-phosphopantetheinyl transferase" evidence="3">
    <location>
        <begin position="105"/>
        <end position="192"/>
    </location>
</feature>
<dbReference type="GO" id="GO:0000287">
    <property type="term" value="F:magnesium ion binding"/>
    <property type="evidence" value="ECO:0007669"/>
    <property type="project" value="InterPro"/>
</dbReference>
<dbReference type="Proteomes" id="UP000295388">
    <property type="component" value="Unassembled WGS sequence"/>
</dbReference>
<name>A0A4R6KBK6_9ACTN</name>
<evidence type="ECO:0000256" key="1">
    <source>
        <dbReference type="ARBA" id="ARBA00010990"/>
    </source>
</evidence>
<dbReference type="InterPro" id="IPR008278">
    <property type="entry name" value="4-PPantetheinyl_Trfase_dom"/>
</dbReference>